<dbReference type="PANTHER" id="PTHR30383">
    <property type="entry name" value="THIOESTERASE 1/PROTEASE 1/LYSOPHOSPHOLIPASE L1"/>
    <property type="match status" value="1"/>
</dbReference>
<evidence type="ECO:0000313" key="3">
    <source>
        <dbReference type="EMBL" id="AKD56013.1"/>
    </source>
</evidence>
<evidence type="ECO:0000259" key="2">
    <source>
        <dbReference type="Pfam" id="PF13472"/>
    </source>
</evidence>
<feature type="domain" description="SGNH hydrolase-type esterase" evidence="2">
    <location>
        <begin position="52"/>
        <end position="229"/>
    </location>
</feature>
<feature type="signal peptide" evidence="1">
    <location>
        <begin position="1"/>
        <end position="27"/>
    </location>
</feature>
<dbReference type="SUPFAM" id="SSF52266">
    <property type="entry name" value="SGNH hydrolase"/>
    <property type="match status" value="1"/>
</dbReference>
<dbReference type="STRING" id="1379870.SD10_14970"/>
<feature type="chain" id="PRO_5002417366" evidence="1">
    <location>
        <begin position="28"/>
        <end position="423"/>
    </location>
</feature>
<evidence type="ECO:0000313" key="4">
    <source>
        <dbReference type="Proteomes" id="UP000033054"/>
    </source>
</evidence>
<keyword evidence="4" id="KW-1185">Reference proteome</keyword>
<dbReference type="InterPro" id="IPR013830">
    <property type="entry name" value="SGNH_hydro"/>
</dbReference>
<dbReference type="KEGG" id="srd:SD10_14970"/>
<dbReference type="PATRIC" id="fig|1379870.5.peg.3253"/>
<reference evidence="3 4" key="1">
    <citation type="journal article" date="2014" name="Curr. Microbiol.">
        <title>Spirosoma radiotolerans sp. nov., a gamma-radiation-resistant bacterium isolated from gamma ray-irradiated soil.</title>
        <authorList>
            <person name="Lee J.J."/>
            <person name="Srinivasan S."/>
            <person name="Lim S."/>
            <person name="Joe M."/>
            <person name="Im S."/>
            <person name="Bae S.I."/>
            <person name="Park K.R."/>
            <person name="Han J.H."/>
            <person name="Park S.H."/>
            <person name="Joo B.M."/>
            <person name="Park S.J."/>
            <person name="Kim M.K."/>
        </authorList>
    </citation>
    <scope>NUCLEOTIDE SEQUENCE [LARGE SCALE GENOMIC DNA]</scope>
    <source>
        <strain evidence="3 4">DG5A</strain>
    </source>
</reference>
<keyword evidence="1" id="KW-0732">Signal</keyword>
<dbReference type="InterPro" id="IPR036514">
    <property type="entry name" value="SGNH_hydro_sf"/>
</dbReference>
<dbReference type="RefSeq" id="WP_046574732.1">
    <property type="nucleotide sequence ID" value="NZ_CP010429.1"/>
</dbReference>
<organism evidence="3 4">
    <name type="scientific">Spirosoma radiotolerans</name>
    <dbReference type="NCBI Taxonomy" id="1379870"/>
    <lineage>
        <taxon>Bacteria</taxon>
        <taxon>Pseudomonadati</taxon>
        <taxon>Bacteroidota</taxon>
        <taxon>Cytophagia</taxon>
        <taxon>Cytophagales</taxon>
        <taxon>Cytophagaceae</taxon>
        <taxon>Spirosoma</taxon>
    </lineage>
</organism>
<protein>
    <submittedName>
        <fullName evidence="3">GDSL family lipase</fullName>
    </submittedName>
</protein>
<dbReference type="GO" id="GO:0004622">
    <property type="term" value="F:phosphatidylcholine lysophospholipase activity"/>
    <property type="evidence" value="ECO:0007669"/>
    <property type="project" value="TreeGrafter"/>
</dbReference>
<name>A0A0E3ZWX9_9BACT</name>
<dbReference type="Proteomes" id="UP000033054">
    <property type="component" value="Chromosome"/>
</dbReference>
<evidence type="ECO:0000256" key="1">
    <source>
        <dbReference type="SAM" id="SignalP"/>
    </source>
</evidence>
<dbReference type="Gene3D" id="3.40.50.1110">
    <property type="entry name" value="SGNH hydrolase"/>
    <property type="match status" value="1"/>
</dbReference>
<dbReference type="CDD" id="cd01834">
    <property type="entry name" value="SGNH_hydrolase_like_2"/>
    <property type="match status" value="1"/>
</dbReference>
<dbReference type="EMBL" id="CP010429">
    <property type="protein sequence ID" value="AKD56013.1"/>
    <property type="molecule type" value="Genomic_DNA"/>
</dbReference>
<gene>
    <name evidence="3" type="ORF">SD10_14970</name>
</gene>
<proteinExistence type="predicted"/>
<sequence length="423" mass="46840">MRKRIVLAIPPACLAVFLYLLCGSAFAQTTPESVNEPLQNPFELKSGDRVVFLGNSLFEDDFQYGYLELAFTTRWPERDVTFRNLGWTGDNVFGVARSTITNPPTGYDLLMEHITKAQPTVVFLGYGGIEAQEGEAGLATFKDGLTKLLDKIDQLGARAILVSPIPILSADSVESLTKRNAMLERYSATIAKMAEERGKRFVDVYKPIQAVRQTLALSEDGIHLNEAGYFYLATILEKALGLPPRMKPATITIVKTTAEAAAGETAAPVKLLETDASKGHLTFTIDEPYLPLPLPIDETSVAAKGAQVLKIAGLKKGIYTLTTDDSEVITASASQWEAGINIKQGPSFEQVRELQHMILKKNELFFFQYRPLNTTYILGMRAHEQGRHAKGLEEQSLIIKWLEGQIAQNRLPKPKVYKLTHLK</sequence>
<dbReference type="PANTHER" id="PTHR30383:SF5">
    <property type="entry name" value="SGNH HYDROLASE-TYPE ESTERASE DOMAIN-CONTAINING PROTEIN"/>
    <property type="match status" value="1"/>
</dbReference>
<dbReference type="HOGENOM" id="CLU_705392_0_0_10"/>
<dbReference type="AlphaFoldDB" id="A0A0E3ZWX9"/>
<dbReference type="Pfam" id="PF13472">
    <property type="entry name" value="Lipase_GDSL_2"/>
    <property type="match status" value="1"/>
</dbReference>
<dbReference type="OrthoDB" id="9774205at2"/>
<dbReference type="InterPro" id="IPR051532">
    <property type="entry name" value="Ester_Hydrolysis_Enzymes"/>
</dbReference>
<accession>A0A0E3ZWX9</accession>